<reference evidence="3" key="2">
    <citation type="submission" date="2015-07" db="EMBL/GenBank/DDBJ databases">
        <title>Plasmids, circular viruses and viroids from rat gut.</title>
        <authorList>
            <person name="Jorgensen T.J."/>
            <person name="Hansen M.A."/>
            <person name="Xu Z."/>
            <person name="Tabak M.A."/>
            <person name="Sorensen S.J."/>
            <person name="Hansen L.H."/>
        </authorList>
    </citation>
    <scope>NUCLEOTIDE SEQUENCE</scope>
    <source>
        <plasmid evidence="3">pRGFK1125</plasmid>
    </source>
</reference>
<dbReference type="InterPro" id="IPR000525">
    <property type="entry name" value="Initiator_Rep_WH1"/>
</dbReference>
<geneLocation type="plasmid" evidence="3">
    <name>pRGFK1125</name>
</geneLocation>
<dbReference type="Gene3D" id="1.10.10.10">
    <property type="entry name" value="Winged helix-like DNA-binding domain superfamily/Winged helix DNA-binding domain"/>
    <property type="match status" value="2"/>
</dbReference>
<keyword evidence="3" id="KW-0614">Plasmid</keyword>
<reference evidence="3" key="1">
    <citation type="submission" date="2015-06" db="EMBL/GenBank/DDBJ databases">
        <authorList>
            <person name="Joergensen T."/>
        </authorList>
    </citation>
    <scope>NUCLEOTIDE SEQUENCE</scope>
    <source>
        <plasmid evidence="3">pRGFK1125</plasmid>
    </source>
</reference>
<sequence length="272" mass="31124">MTLQRSDLVVKSNRLIEASYRLGLNEQRIILYSICRCREEQKGLLPDLPVTITADAFARQFPSVGRGNVYQQLKDAMEALYDRSVTIHDIDPASGHARVKKTRWISEGAYVDGSGNVQVIFTPEVIKYITRLEAEFTSYQLEKVGNMTSSYAVRIYELLSQHRDIGHRTLNLAWLRDTLGVEPNEYKLTADFKKWVIEIAVDQINKHSDLTVSYKSVKTGRAITDFAFKIKAKDRKPKTVETASDQAMREKLEKDYGQQRIPDATPDDNEEF</sequence>
<dbReference type="GO" id="GO:0003887">
    <property type="term" value="F:DNA-directed DNA polymerase activity"/>
    <property type="evidence" value="ECO:0007669"/>
    <property type="project" value="InterPro"/>
</dbReference>
<protein>
    <recommendedName>
        <fullName evidence="2">Initiator Rep protein WH1 domain-containing protein</fullName>
    </recommendedName>
</protein>
<feature type="region of interest" description="Disordered" evidence="1">
    <location>
        <begin position="235"/>
        <end position="272"/>
    </location>
</feature>
<evidence type="ECO:0000259" key="2">
    <source>
        <dbReference type="Pfam" id="PF01051"/>
    </source>
</evidence>
<name>A0A0H5Q3Q7_9ZZZZ</name>
<dbReference type="InterPro" id="IPR036388">
    <property type="entry name" value="WH-like_DNA-bd_sf"/>
</dbReference>
<proteinExistence type="predicted"/>
<dbReference type="SUPFAM" id="SSF46785">
    <property type="entry name" value="Winged helix' DNA-binding domain"/>
    <property type="match status" value="2"/>
</dbReference>
<accession>A0A0H5Q3Q7</accession>
<feature type="domain" description="Initiator Rep protein WH1" evidence="2">
    <location>
        <begin position="9"/>
        <end position="160"/>
    </location>
</feature>
<feature type="compositionally biased region" description="Basic and acidic residues" evidence="1">
    <location>
        <begin position="247"/>
        <end position="257"/>
    </location>
</feature>
<evidence type="ECO:0000313" key="3">
    <source>
        <dbReference type="EMBL" id="CRY96523.1"/>
    </source>
</evidence>
<dbReference type="NCBIfam" id="NF038290">
    <property type="entry name" value="repM_Acin"/>
    <property type="match status" value="1"/>
</dbReference>
<dbReference type="AlphaFoldDB" id="A0A0H5Q3Q7"/>
<evidence type="ECO:0000256" key="1">
    <source>
        <dbReference type="SAM" id="MobiDB-lite"/>
    </source>
</evidence>
<dbReference type="InterPro" id="IPR036390">
    <property type="entry name" value="WH_DNA-bd_sf"/>
</dbReference>
<organism evidence="3">
    <name type="scientific">uncultured prokaryote</name>
    <dbReference type="NCBI Taxonomy" id="198431"/>
    <lineage>
        <taxon>unclassified sequences</taxon>
        <taxon>environmental samples</taxon>
    </lineage>
</organism>
<dbReference type="GO" id="GO:0006270">
    <property type="term" value="P:DNA replication initiation"/>
    <property type="evidence" value="ECO:0007669"/>
    <property type="project" value="InterPro"/>
</dbReference>
<dbReference type="EMBL" id="LN853705">
    <property type="protein sequence ID" value="CRY96523.1"/>
    <property type="molecule type" value="Genomic_DNA"/>
</dbReference>
<dbReference type="Pfam" id="PF21205">
    <property type="entry name" value="Rep3_C"/>
    <property type="match status" value="1"/>
</dbReference>
<dbReference type="Pfam" id="PF01051">
    <property type="entry name" value="Rep3_N"/>
    <property type="match status" value="1"/>
</dbReference>